<dbReference type="AlphaFoldDB" id="A0A0E9SIE1"/>
<protein>
    <submittedName>
        <fullName evidence="1">Uncharacterized protein</fullName>
    </submittedName>
</protein>
<sequence>MELEVQCGLLMAQFPGGHCYHTLEFSLEIFSCINV</sequence>
<reference evidence="1" key="1">
    <citation type="submission" date="2014-11" db="EMBL/GenBank/DDBJ databases">
        <authorList>
            <person name="Amaro Gonzalez C."/>
        </authorList>
    </citation>
    <scope>NUCLEOTIDE SEQUENCE</scope>
</reference>
<accession>A0A0E9SIE1</accession>
<organism evidence="1">
    <name type="scientific">Anguilla anguilla</name>
    <name type="common">European freshwater eel</name>
    <name type="synonym">Muraena anguilla</name>
    <dbReference type="NCBI Taxonomy" id="7936"/>
    <lineage>
        <taxon>Eukaryota</taxon>
        <taxon>Metazoa</taxon>
        <taxon>Chordata</taxon>
        <taxon>Craniata</taxon>
        <taxon>Vertebrata</taxon>
        <taxon>Euteleostomi</taxon>
        <taxon>Actinopterygii</taxon>
        <taxon>Neopterygii</taxon>
        <taxon>Teleostei</taxon>
        <taxon>Anguilliformes</taxon>
        <taxon>Anguillidae</taxon>
        <taxon>Anguilla</taxon>
    </lineage>
</organism>
<proteinExistence type="predicted"/>
<name>A0A0E9SIE1_ANGAN</name>
<evidence type="ECO:0000313" key="1">
    <source>
        <dbReference type="EMBL" id="JAH41081.1"/>
    </source>
</evidence>
<reference evidence="1" key="2">
    <citation type="journal article" date="2015" name="Fish Shellfish Immunol.">
        <title>Early steps in the European eel (Anguilla anguilla)-Vibrio vulnificus interaction in the gills: Role of the RtxA13 toxin.</title>
        <authorList>
            <person name="Callol A."/>
            <person name="Pajuelo D."/>
            <person name="Ebbesson L."/>
            <person name="Teles M."/>
            <person name="MacKenzie S."/>
            <person name="Amaro C."/>
        </authorList>
    </citation>
    <scope>NUCLEOTIDE SEQUENCE</scope>
</reference>
<dbReference type="EMBL" id="GBXM01067496">
    <property type="protein sequence ID" value="JAH41081.1"/>
    <property type="molecule type" value="Transcribed_RNA"/>
</dbReference>